<evidence type="ECO:0000313" key="6">
    <source>
        <dbReference type="Proteomes" id="UP000472676"/>
    </source>
</evidence>
<dbReference type="InterPro" id="IPR011991">
    <property type="entry name" value="ArsR-like_HTH"/>
</dbReference>
<keyword evidence="1" id="KW-0805">Transcription regulation</keyword>
<dbReference type="Proteomes" id="UP000472676">
    <property type="component" value="Unassembled WGS sequence"/>
</dbReference>
<reference evidence="5 6" key="1">
    <citation type="journal article" date="2014" name="Int. J. Syst. Evol. Microbiol.">
        <title>Solimonas terrae sp. nov., isolated from soil.</title>
        <authorList>
            <person name="Kim S.J."/>
            <person name="Moon J.Y."/>
            <person name="Weon H.Y."/>
            <person name="Ahn J.H."/>
            <person name="Chen W.M."/>
            <person name="Kwon S.W."/>
        </authorList>
    </citation>
    <scope>NUCLEOTIDE SEQUENCE [LARGE SCALE GENOMIC DNA]</scope>
    <source>
        <strain evidence="5 6">KIS83-12</strain>
    </source>
</reference>
<sequence>MTMVDKPVRGSRSGRPIMALLDLLGRRWTLRVIWELRDGPLSFRALQSACADMSPSVLNQRLAELREALLIEAGEQGYGLSALGRSLLEQFAPLDRWAESWAQAQRVAS</sequence>
<dbReference type="RefSeq" id="WP_166256830.1">
    <property type="nucleotide sequence ID" value="NZ_JAAMOW010000005.1"/>
</dbReference>
<dbReference type="PANTHER" id="PTHR33204">
    <property type="entry name" value="TRANSCRIPTIONAL REGULATOR, MARR FAMILY"/>
    <property type="match status" value="1"/>
</dbReference>
<protein>
    <submittedName>
        <fullName evidence="5">Helix-turn-helix transcriptional regulator</fullName>
    </submittedName>
</protein>
<dbReference type="GO" id="GO:0006355">
    <property type="term" value="P:regulation of DNA-templated transcription"/>
    <property type="evidence" value="ECO:0007669"/>
    <property type="project" value="UniProtKB-ARBA"/>
</dbReference>
<evidence type="ECO:0000259" key="4">
    <source>
        <dbReference type="PROSITE" id="PS51118"/>
    </source>
</evidence>
<dbReference type="InterPro" id="IPR002577">
    <property type="entry name" value="HTH_HxlR"/>
</dbReference>
<evidence type="ECO:0000313" key="5">
    <source>
        <dbReference type="EMBL" id="NGY05412.1"/>
    </source>
</evidence>
<dbReference type="InterPro" id="IPR036388">
    <property type="entry name" value="WH-like_DNA-bd_sf"/>
</dbReference>
<dbReference type="EMBL" id="JAAMOW010000005">
    <property type="protein sequence ID" value="NGY05412.1"/>
    <property type="molecule type" value="Genomic_DNA"/>
</dbReference>
<dbReference type="InterPro" id="IPR036390">
    <property type="entry name" value="WH_DNA-bd_sf"/>
</dbReference>
<organism evidence="5 6">
    <name type="scientific">Solimonas terrae</name>
    <dbReference type="NCBI Taxonomy" id="1396819"/>
    <lineage>
        <taxon>Bacteria</taxon>
        <taxon>Pseudomonadati</taxon>
        <taxon>Pseudomonadota</taxon>
        <taxon>Gammaproteobacteria</taxon>
        <taxon>Nevskiales</taxon>
        <taxon>Nevskiaceae</taxon>
        <taxon>Solimonas</taxon>
    </lineage>
</organism>
<dbReference type="Pfam" id="PF01638">
    <property type="entry name" value="HxlR"/>
    <property type="match status" value="1"/>
</dbReference>
<dbReference type="CDD" id="cd00090">
    <property type="entry name" value="HTH_ARSR"/>
    <property type="match status" value="1"/>
</dbReference>
<comment type="caution">
    <text evidence="5">The sequence shown here is derived from an EMBL/GenBank/DDBJ whole genome shotgun (WGS) entry which is preliminary data.</text>
</comment>
<dbReference type="GO" id="GO:0003677">
    <property type="term" value="F:DNA binding"/>
    <property type="evidence" value="ECO:0007669"/>
    <property type="project" value="UniProtKB-KW"/>
</dbReference>
<keyword evidence="6" id="KW-1185">Reference proteome</keyword>
<dbReference type="PROSITE" id="PS51118">
    <property type="entry name" value="HTH_HXLR"/>
    <property type="match status" value="1"/>
</dbReference>
<evidence type="ECO:0000256" key="1">
    <source>
        <dbReference type="ARBA" id="ARBA00023015"/>
    </source>
</evidence>
<dbReference type="PANTHER" id="PTHR33204:SF37">
    <property type="entry name" value="HTH-TYPE TRANSCRIPTIONAL REGULATOR YODB"/>
    <property type="match status" value="1"/>
</dbReference>
<gene>
    <name evidence="5" type="ORF">G7Y85_11580</name>
</gene>
<keyword evidence="2" id="KW-0238">DNA-binding</keyword>
<keyword evidence="3" id="KW-0804">Transcription</keyword>
<feature type="domain" description="HTH hxlR-type" evidence="4">
    <location>
        <begin position="15"/>
        <end position="106"/>
    </location>
</feature>
<dbReference type="Gene3D" id="1.10.10.10">
    <property type="entry name" value="Winged helix-like DNA-binding domain superfamily/Winged helix DNA-binding domain"/>
    <property type="match status" value="1"/>
</dbReference>
<evidence type="ECO:0000256" key="2">
    <source>
        <dbReference type="ARBA" id="ARBA00023125"/>
    </source>
</evidence>
<evidence type="ECO:0000256" key="3">
    <source>
        <dbReference type="ARBA" id="ARBA00023163"/>
    </source>
</evidence>
<proteinExistence type="predicted"/>
<dbReference type="AlphaFoldDB" id="A0A6M2BS09"/>
<dbReference type="SUPFAM" id="SSF46785">
    <property type="entry name" value="Winged helix' DNA-binding domain"/>
    <property type="match status" value="1"/>
</dbReference>
<name>A0A6M2BS09_9GAMM</name>
<accession>A0A6M2BS09</accession>